<evidence type="ECO:0000313" key="2">
    <source>
        <dbReference type="Proteomes" id="UP001497535"/>
    </source>
</evidence>
<name>A0ACB1B2G2_MELEN</name>
<dbReference type="EMBL" id="CAVMJV010000156">
    <property type="protein sequence ID" value="CAK5115870.1"/>
    <property type="molecule type" value="Genomic_DNA"/>
</dbReference>
<organism evidence="1 2">
    <name type="scientific">Meloidogyne enterolobii</name>
    <name type="common">Root-knot nematode worm</name>
    <name type="synonym">Meloidogyne mayaguensis</name>
    <dbReference type="NCBI Taxonomy" id="390850"/>
    <lineage>
        <taxon>Eukaryota</taxon>
        <taxon>Metazoa</taxon>
        <taxon>Ecdysozoa</taxon>
        <taxon>Nematoda</taxon>
        <taxon>Chromadorea</taxon>
        <taxon>Rhabditida</taxon>
        <taxon>Tylenchina</taxon>
        <taxon>Tylenchomorpha</taxon>
        <taxon>Tylenchoidea</taxon>
        <taxon>Meloidogynidae</taxon>
        <taxon>Meloidogyninae</taxon>
        <taxon>Meloidogyne</taxon>
    </lineage>
</organism>
<reference evidence="1" key="1">
    <citation type="submission" date="2023-11" db="EMBL/GenBank/DDBJ databases">
        <authorList>
            <person name="Poullet M."/>
        </authorList>
    </citation>
    <scope>NUCLEOTIDE SEQUENCE</scope>
    <source>
        <strain evidence="1">E1834</strain>
    </source>
</reference>
<dbReference type="Proteomes" id="UP001497535">
    <property type="component" value="Unassembled WGS sequence"/>
</dbReference>
<gene>
    <name evidence="1" type="ORF">MENTE1834_LOCUS45691</name>
</gene>
<proteinExistence type="predicted"/>
<accession>A0ACB1B2G2</accession>
<protein>
    <submittedName>
        <fullName evidence="1">Uncharacterized protein</fullName>
    </submittedName>
</protein>
<evidence type="ECO:0000313" key="1">
    <source>
        <dbReference type="EMBL" id="CAK5115870.1"/>
    </source>
</evidence>
<keyword evidence="2" id="KW-1185">Reference proteome</keyword>
<sequence>MSQNTSTKKFFCENSAIGNEAKKNKKEKRRQRTANASKSRWKKPEENEEGEAEIFTEDEQFVGETSGDENLDVQPEIYDACHDVAGPSNARGSMLDLSNMTHDELLEVAETLLEENIQLNSEDVIKCKNFLQNFIIVFAFLAKFSIFQKSCFFCLFYFSDVVTTRHYNTLACSINTFYSTNKWSTFFNDESLQQQDFNFSSESGKYKVYLVRDGEKRFNLKYIGITTEIKIRMKKHRDTKIFIELKNPEYAVLLENLTEKTALFMEGLLILSSHLGYNLLNRRYEFTNITKGLDNKEIAELSREDLKNTIIEYHKKAVNILKKRWSIVEWIKF</sequence>
<comment type="caution">
    <text evidence="1">The sequence shown here is derived from an EMBL/GenBank/DDBJ whole genome shotgun (WGS) entry which is preliminary data.</text>
</comment>